<evidence type="ECO:0000313" key="2">
    <source>
        <dbReference type="Proteomes" id="UP000749646"/>
    </source>
</evidence>
<dbReference type="EMBL" id="JAAAHW010003761">
    <property type="protein sequence ID" value="KAF9980975.1"/>
    <property type="molecule type" value="Genomic_DNA"/>
</dbReference>
<dbReference type="AlphaFoldDB" id="A0A9P6SLN6"/>
<accession>A0A9P6SLN6</accession>
<sequence>MNNDNDPDEQPTQSFRNRLTGEVAEIPTEIDPKTGKRIVLWDDILSLFQDAGSIRNANALVPFLKDDNLQLFIPKRIAYHPGVILDMVVKTTEQTISTREDVRLPQIQPARTESKDHDDRLDQTLTTLTIADNTNQSLVVCPEGIPHGTQSSILTHNPSHNTLLHPIMSGQVSSKQSIDQNLNLLQGQIAQMEKKMDGNFDKTIRMQQQALDRLAVIQNRVEAVITQTYELLEYPIPRLFIVLPKAMSLRDKFKNLFSDQFR</sequence>
<dbReference type="Proteomes" id="UP000749646">
    <property type="component" value="Unassembled WGS sequence"/>
</dbReference>
<proteinExistence type="predicted"/>
<evidence type="ECO:0000313" key="1">
    <source>
        <dbReference type="EMBL" id="KAF9980975.1"/>
    </source>
</evidence>
<feature type="non-terminal residue" evidence="1">
    <location>
        <position position="1"/>
    </location>
</feature>
<dbReference type="OrthoDB" id="2338026at2759"/>
<reference evidence="1" key="1">
    <citation type="journal article" date="2020" name="Fungal Divers.">
        <title>Resolving the Mortierellaceae phylogeny through synthesis of multi-gene phylogenetics and phylogenomics.</title>
        <authorList>
            <person name="Vandepol N."/>
            <person name="Liber J."/>
            <person name="Desiro A."/>
            <person name="Na H."/>
            <person name="Kennedy M."/>
            <person name="Barry K."/>
            <person name="Grigoriev I.V."/>
            <person name="Miller A.N."/>
            <person name="O'Donnell K."/>
            <person name="Stajich J.E."/>
            <person name="Bonito G."/>
        </authorList>
    </citation>
    <scope>NUCLEOTIDE SEQUENCE</scope>
    <source>
        <strain evidence="1">MES-2147</strain>
    </source>
</reference>
<keyword evidence="2" id="KW-1185">Reference proteome</keyword>
<comment type="caution">
    <text evidence="1">The sequence shown here is derived from an EMBL/GenBank/DDBJ whole genome shotgun (WGS) entry which is preliminary data.</text>
</comment>
<gene>
    <name evidence="1" type="ORF">BGZ65_004459</name>
</gene>
<organism evidence="1 2">
    <name type="scientific">Modicella reniformis</name>
    <dbReference type="NCBI Taxonomy" id="1440133"/>
    <lineage>
        <taxon>Eukaryota</taxon>
        <taxon>Fungi</taxon>
        <taxon>Fungi incertae sedis</taxon>
        <taxon>Mucoromycota</taxon>
        <taxon>Mortierellomycotina</taxon>
        <taxon>Mortierellomycetes</taxon>
        <taxon>Mortierellales</taxon>
        <taxon>Mortierellaceae</taxon>
        <taxon>Modicella</taxon>
    </lineage>
</organism>
<name>A0A9P6SLN6_9FUNG</name>
<protein>
    <submittedName>
        <fullName evidence="1">Uncharacterized protein</fullName>
    </submittedName>
</protein>